<proteinExistence type="predicted"/>
<name>A0A161XE96_9CLOT</name>
<dbReference type="Proteomes" id="UP000076603">
    <property type="component" value="Unassembled WGS sequence"/>
</dbReference>
<evidence type="ECO:0000256" key="1">
    <source>
        <dbReference type="SAM" id="MobiDB-lite"/>
    </source>
</evidence>
<comment type="caution">
    <text evidence="2">The sequence shown here is derived from an EMBL/GenBank/DDBJ whole genome shotgun (WGS) entry which is preliminary data.</text>
</comment>
<organism evidence="2 3">
    <name type="scientific">Clostridium magnum DSM 2767</name>
    <dbReference type="NCBI Taxonomy" id="1121326"/>
    <lineage>
        <taxon>Bacteria</taxon>
        <taxon>Bacillati</taxon>
        <taxon>Bacillota</taxon>
        <taxon>Clostridia</taxon>
        <taxon>Eubacteriales</taxon>
        <taxon>Clostridiaceae</taxon>
        <taxon>Clostridium</taxon>
    </lineage>
</organism>
<evidence type="ECO:0000313" key="3">
    <source>
        <dbReference type="Proteomes" id="UP000076603"/>
    </source>
</evidence>
<dbReference type="STRING" id="1121326.CLMAG_25200"/>
<sequence length="225" mass="25250">MIKMADNYANSSKRKTYIRGKKMKIELSITNYVDDVMLQWLNSRAVVTSSIWELVKKEAYREAAMNSQGLGVFNNHIQEVPKVNTISQIEQPAYQDNQPLQINASESADISKTNMDSDKISKNSEINSGAAEDKDNVQTEDKAEQVEHAEQQIVENKVTENNNSEEIAFTDSKILDEGSNKKTDDSNSGKLDLTNKFKKKKKVSTLIGSERPLSAMEKLTLGIKD</sequence>
<feature type="region of interest" description="Disordered" evidence="1">
    <location>
        <begin position="172"/>
        <end position="192"/>
    </location>
</feature>
<feature type="compositionally biased region" description="Basic and acidic residues" evidence="1">
    <location>
        <begin position="173"/>
        <end position="187"/>
    </location>
</feature>
<dbReference type="EMBL" id="LWAE01000002">
    <property type="protein sequence ID" value="KZL92706.1"/>
    <property type="molecule type" value="Genomic_DNA"/>
</dbReference>
<keyword evidence="3" id="KW-1185">Reference proteome</keyword>
<dbReference type="AlphaFoldDB" id="A0A161XE96"/>
<gene>
    <name evidence="2" type="ORF">CLMAG_25200</name>
</gene>
<reference evidence="2 3" key="1">
    <citation type="submission" date="2016-04" db="EMBL/GenBank/DDBJ databases">
        <title>Genome sequence of Clostridium magnum DSM 2767.</title>
        <authorList>
            <person name="Poehlein A."/>
            <person name="Uhlig R."/>
            <person name="Fischer R."/>
            <person name="Bahl H."/>
            <person name="Daniel R."/>
        </authorList>
    </citation>
    <scope>NUCLEOTIDE SEQUENCE [LARGE SCALE GENOMIC DNA]</scope>
    <source>
        <strain evidence="2 3">DSM 2767</strain>
    </source>
</reference>
<protein>
    <submittedName>
        <fullName evidence="2">Uncharacterized protein</fullName>
    </submittedName>
</protein>
<evidence type="ECO:0000313" key="2">
    <source>
        <dbReference type="EMBL" id="KZL92706.1"/>
    </source>
</evidence>
<feature type="region of interest" description="Disordered" evidence="1">
    <location>
        <begin position="108"/>
        <end position="138"/>
    </location>
</feature>
<dbReference type="PATRIC" id="fig|1121326.3.peg.2522"/>
<accession>A0A161XE96</accession>